<name>A0AAD9G9Y9_9STRA</name>
<feature type="compositionally biased region" description="Polar residues" evidence="1">
    <location>
        <begin position="122"/>
        <end position="133"/>
    </location>
</feature>
<reference evidence="2" key="1">
    <citation type="submission" date="2023-08" db="EMBL/GenBank/DDBJ databases">
        <title>Reference Genome Resource for the Citrus Pathogen Phytophthora citrophthora.</title>
        <authorList>
            <person name="Moller H."/>
            <person name="Coetzee B."/>
            <person name="Rose L.J."/>
            <person name="Van Niekerk J.M."/>
        </authorList>
    </citation>
    <scope>NUCLEOTIDE SEQUENCE</scope>
    <source>
        <strain evidence="2">STE-U-9442</strain>
    </source>
</reference>
<feature type="compositionally biased region" description="Polar residues" evidence="1">
    <location>
        <begin position="251"/>
        <end position="261"/>
    </location>
</feature>
<sequence>MVFVFTMNSFIRPVLTEPKKSSGFNFMTFQPKLEKLITETGIASNTPFLKKLSVGSLRKKSNTSSAEAGSTTNKEASLKPQEKAVLPFAFRGTSTAKKRKAESPVNEDRKSGFPSKIGRGDSSFTVRNPTQSKGKGKQPVKNTQRGISLQSNAAFTAKMGRVKVSNGNVLKKRSLLEAAATISAPKRSKLSTHKAVGEHGDSSKVANGADANSSFGDEDLSSPPIPSTTCEQIRASPKADSDGAKNAELTHLSSTESPSPDNNEDGLNEIGEFLAMKRFCSLDDDKEDDFLIRAVAVQEFTDRVGLEQKQLRNRLLDAHDVSESLLDALTVLLAEEGGIGIDKLAFNMDIDVDVGNAFLQENDIQAIE</sequence>
<evidence type="ECO:0000256" key="1">
    <source>
        <dbReference type="SAM" id="MobiDB-lite"/>
    </source>
</evidence>
<dbReference type="Proteomes" id="UP001259832">
    <property type="component" value="Unassembled WGS sequence"/>
</dbReference>
<gene>
    <name evidence="2" type="ORF">P3T76_011108</name>
</gene>
<feature type="compositionally biased region" description="Polar residues" evidence="1">
    <location>
        <begin position="62"/>
        <end position="75"/>
    </location>
</feature>
<dbReference type="AlphaFoldDB" id="A0AAD9G9Y9"/>
<proteinExistence type="predicted"/>
<keyword evidence="3" id="KW-1185">Reference proteome</keyword>
<evidence type="ECO:0000313" key="2">
    <source>
        <dbReference type="EMBL" id="KAK1934499.1"/>
    </source>
</evidence>
<dbReference type="EMBL" id="JASMQC010000025">
    <property type="protein sequence ID" value="KAK1934499.1"/>
    <property type="molecule type" value="Genomic_DNA"/>
</dbReference>
<organism evidence="2 3">
    <name type="scientific">Phytophthora citrophthora</name>
    <dbReference type="NCBI Taxonomy" id="4793"/>
    <lineage>
        <taxon>Eukaryota</taxon>
        <taxon>Sar</taxon>
        <taxon>Stramenopiles</taxon>
        <taxon>Oomycota</taxon>
        <taxon>Peronosporomycetes</taxon>
        <taxon>Peronosporales</taxon>
        <taxon>Peronosporaceae</taxon>
        <taxon>Phytophthora</taxon>
    </lineage>
</organism>
<feature type="region of interest" description="Disordered" evidence="1">
    <location>
        <begin position="55"/>
        <end position="147"/>
    </location>
</feature>
<accession>A0AAD9G9Y9</accession>
<comment type="caution">
    <text evidence="2">The sequence shown here is derived from an EMBL/GenBank/DDBJ whole genome shotgun (WGS) entry which is preliminary data.</text>
</comment>
<protein>
    <submittedName>
        <fullName evidence="2">Uncharacterized protein</fullName>
    </submittedName>
</protein>
<evidence type="ECO:0000313" key="3">
    <source>
        <dbReference type="Proteomes" id="UP001259832"/>
    </source>
</evidence>
<feature type="region of interest" description="Disordered" evidence="1">
    <location>
        <begin position="183"/>
        <end position="267"/>
    </location>
</feature>